<gene>
    <name evidence="1" type="ORF">S03H2_36146</name>
</gene>
<accession>X1HIL2</accession>
<dbReference type="SUPFAM" id="SSF48452">
    <property type="entry name" value="TPR-like"/>
    <property type="match status" value="1"/>
</dbReference>
<comment type="caution">
    <text evidence="1">The sequence shown here is derived from an EMBL/GenBank/DDBJ whole genome shotgun (WGS) entry which is preliminary data.</text>
</comment>
<organism evidence="1">
    <name type="scientific">marine sediment metagenome</name>
    <dbReference type="NCBI Taxonomy" id="412755"/>
    <lineage>
        <taxon>unclassified sequences</taxon>
        <taxon>metagenomes</taxon>
        <taxon>ecological metagenomes</taxon>
    </lineage>
</organism>
<dbReference type="AlphaFoldDB" id="X1HIL2"/>
<feature type="non-terminal residue" evidence="1">
    <location>
        <position position="124"/>
    </location>
</feature>
<dbReference type="EMBL" id="BARU01022167">
    <property type="protein sequence ID" value="GAH53669.1"/>
    <property type="molecule type" value="Genomic_DNA"/>
</dbReference>
<proteinExistence type="predicted"/>
<name>X1HIL2_9ZZZZ</name>
<evidence type="ECO:0008006" key="2">
    <source>
        <dbReference type="Google" id="ProtNLM"/>
    </source>
</evidence>
<reference evidence="1" key="1">
    <citation type="journal article" date="2014" name="Front. Microbiol.">
        <title>High frequency of phylogenetically diverse reductive dehalogenase-homologous genes in deep subseafloor sedimentary metagenomes.</title>
        <authorList>
            <person name="Kawai M."/>
            <person name="Futagami T."/>
            <person name="Toyoda A."/>
            <person name="Takaki Y."/>
            <person name="Nishi S."/>
            <person name="Hori S."/>
            <person name="Arai W."/>
            <person name="Tsubouchi T."/>
            <person name="Morono Y."/>
            <person name="Uchiyama I."/>
            <person name="Ito T."/>
            <person name="Fujiyama A."/>
            <person name="Inagaki F."/>
            <person name="Takami H."/>
        </authorList>
    </citation>
    <scope>NUCLEOTIDE SEQUENCE</scope>
    <source>
        <strain evidence="1">Expedition CK06-06</strain>
    </source>
</reference>
<dbReference type="Gene3D" id="1.25.40.10">
    <property type="entry name" value="Tetratricopeptide repeat domain"/>
    <property type="match status" value="1"/>
</dbReference>
<sequence length="124" mass="14276">MTDLREASRLFEELEDFGGEARAVLEMGHIHGVMNNFDEARLDYMDAYRLYRRRQNKSGMAQASESLGKLEFGIRMLTQAIEDLKEARRLYRDLGERGAATSVESYLEDAKASLARQEAKPERR</sequence>
<protein>
    <recommendedName>
        <fullName evidence="2">MalT-like TPR region domain-containing protein</fullName>
    </recommendedName>
</protein>
<dbReference type="InterPro" id="IPR011990">
    <property type="entry name" value="TPR-like_helical_dom_sf"/>
</dbReference>
<evidence type="ECO:0000313" key="1">
    <source>
        <dbReference type="EMBL" id="GAH53669.1"/>
    </source>
</evidence>